<proteinExistence type="predicted"/>
<feature type="region of interest" description="Disordered" evidence="1">
    <location>
        <begin position="307"/>
        <end position="403"/>
    </location>
</feature>
<dbReference type="HOGENOM" id="CLU_452718_0_0_1"/>
<feature type="compositionally biased region" description="Low complexity" evidence="1">
    <location>
        <begin position="375"/>
        <end position="384"/>
    </location>
</feature>
<feature type="region of interest" description="Disordered" evidence="1">
    <location>
        <begin position="237"/>
        <end position="286"/>
    </location>
</feature>
<dbReference type="AlphaFoldDB" id="U1HTK6"/>
<reference evidence="3" key="1">
    <citation type="journal article" date="2014" name="BMC Genomics">
        <title>Genome characteristics reveal the impact of lichenization on lichen-forming fungus Endocarpon pusillum Hedwig (Verrucariales, Ascomycota).</title>
        <authorList>
            <person name="Wang Y.-Y."/>
            <person name="Liu B."/>
            <person name="Zhang X.-Y."/>
            <person name="Zhou Q.-M."/>
            <person name="Zhang T."/>
            <person name="Li H."/>
            <person name="Yu Y.-F."/>
            <person name="Zhang X.-L."/>
            <person name="Hao X.-Y."/>
            <person name="Wang M."/>
            <person name="Wang L."/>
            <person name="Wei J.-C."/>
        </authorList>
    </citation>
    <scope>NUCLEOTIDE SEQUENCE [LARGE SCALE GENOMIC DNA]</scope>
    <source>
        <strain evidence="3">Z07020 / HMAS-L-300199</strain>
    </source>
</reference>
<dbReference type="EMBL" id="KE721070">
    <property type="protein sequence ID" value="ERF72604.1"/>
    <property type="molecule type" value="Genomic_DNA"/>
</dbReference>
<evidence type="ECO:0000313" key="2">
    <source>
        <dbReference type="EMBL" id="ERF72604.1"/>
    </source>
</evidence>
<dbReference type="OrthoDB" id="10454605at2759"/>
<dbReference type="Proteomes" id="UP000019373">
    <property type="component" value="Unassembled WGS sequence"/>
</dbReference>
<feature type="compositionally biased region" description="Polar residues" evidence="1">
    <location>
        <begin position="1"/>
        <end position="10"/>
    </location>
</feature>
<sequence>MSSDSHNSPDNAGGRSLPADGTSPTPPANTGDMPGSAAGTVTTSSAVTSTGTVAASDPLSPENLEVIDGFGHVRPRRQQPQTQPQLSSGTGTSVTAAEAAIMQAAVNIPVNDSNTNLYRMPGTNITADARRHDPAPFQTVDPAWLNEPWLPSWDTHDTQAGELGVADRLEDEQQGWVMLGSQLSTGGGNGLGPGFGSGAAAGADAPHPSSTDFGGQQGVGLVGAAPRQTEQPITLAPIEGGEGQAQRTPVHVSGFGAGASMQPPAGPLGGGSGPPAPSINLVSRDGADEQNPRVGLIWDFEAGAATNHPQVVTNPPPRVHRSPAADHPRPGGRGRGRGRGRDRGTNINPPSVLTEPVHGAHGPGGTSLLPPGPTFPTGSGPSLGATTGLPPGRPHSRSQIPITRFSTDDEIRDRLQQLPDLINEQQRLQVEALNGYVAALPEFRNQPPEVRSRRVQDLWMNQTQFFERIFIRDQNVDNALLNAAFVRHGRPAHPLSRQRVLLEVVMRAANGQPQDGLSPGEELRSRRVILEAQLLTMRAWTHAWSQRLPLGHPARIDTNIPFNDGIARSQPRVAQTQAVAAANNVSVEEIERITAFSDFMESR</sequence>
<dbReference type="RefSeq" id="XP_007801740.1">
    <property type="nucleotide sequence ID" value="XM_007803549.1"/>
</dbReference>
<feature type="compositionally biased region" description="Low complexity" evidence="1">
    <location>
        <begin position="200"/>
        <end position="210"/>
    </location>
</feature>
<evidence type="ECO:0000256" key="1">
    <source>
        <dbReference type="SAM" id="MobiDB-lite"/>
    </source>
</evidence>
<keyword evidence="3" id="KW-1185">Reference proteome</keyword>
<organism evidence="2 3">
    <name type="scientific">Endocarpon pusillum (strain Z07020 / HMAS-L-300199)</name>
    <name type="common">Lichen-forming fungus</name>
    <dbReference type="NCBI Taxonomy" id="1263415"/>
    <lineage>
        <taxon>Eukaryota</taxon>
        <taxon>Fungi</taxon>
        <taxon>Dikarya</taxon>
        <taxon>Ascomycota</taxon>
        <taxon>Pezizomycotina</taxon>
        <taxon>Eurotiomycetes</taxon>
        <taxon>Chaetothyriomycetidae</taxon>
        <taxon>Verrucariales</taxon>
        <taxon>Verrucariaceae</taxon>
        <taxon>Endocarpon</taxon>
    </lineage>
</organism>
<name>U1HTK6_ENDPU</name>
<feature type="region of interest" description="Disordered" evidence="1">
    <location>
        <begin position="1"/>
        <end position="65"/>
    </location>
</feature>
<accession>U1HTK6</accession>
<feature type="compositionally biased region" description="Low complexity" evidence="1">
    <location>
        <begin position="35"/>
        <end position="56"/>
    </location>
</feature>
<feature type="region of interest" description="Disordered" evidence="1">
    <location>
        <begin position="187"/>
        <end position="216"/>
    </location>
</feature>
<dbReference type="GeneID" id="19243584"/>
<feature type="compositionally biased region" description="Gly residues" evidence="1">
    <location>
        <begin position="187"/>
        <end position="199"/>
    </location>
</feature>
<evidence type="ECO:0000313" key="3">
    <source>
        <dbReference type="Proteomes" id="UP000019373"/>
    </source>
</evidence>
<gene>
    <name evidence="2" type="ORF">EPUS_08740</name>
</gene>
<protein>
    <submittedName>
        <fullName evidence="2">Uncharacterized protein</fullName>
    </submittedName>
</protein>